<accession>A0A086J299</accession>
<evidence type="ECO:0000313" key="4">
    <source>
        <dbReference type="Proteomes" id="UP000054524"/>
    </source>
</evidence>
<dbReference type="HOGENOM" id="CLU_020884_2_1_1"/>
<feature type="domain" description="Metallo-beta-lactamase" evidence="2">
    <location>
        <begin position="241"/>
        <end position="455"/>
    </location>
</feature>
<dbReference type="GO" id="GO:0005737">
    <property type="term" value="C:cytoplasm"/>
    <property type="evidence" value="ECO:0007669"/>
    <property type="project" value="TreeGrafter"/>
</dbReference>
<dbReference type="InterPro" id="IPR001279">
    <property type="entry name" value="Metallo-B-lactamas"/>
</dbReference>
<dbReference type="AlphaFoldDB" id="A0A086J299"/>
<evidence type="ECO:0000259" key="2">
    <source>
        <dbReference type="Pfam" id="PF12706"/>
    </source>
</evidence>
<dbReference type="PANTHER" id="PTHR15032">
    <property type="entry name" value="N-ACYL-PHOSPHATIDYLETHANOLAMINE-HYDROLYZING PHOSPHOLIPASE D"/>
    <property type="match status" value="1"/>
</dbReference>
<sequence length="498" mass="56918">MRKGHLYFLQFLMLLGSICAKPARKPSAQYEANNPVNHSHSMTKIQFKEKFMSSIEGIEYNEMHFLTMYFSSRVLKWNYMFVYPSEKTPDEKKTKMFVYTESDSVLESAIVLNDTIDISKDLSDLHKKINQKKNNVYLEESTFQEAGKLCIPFTNKQLGYSNPKSFSTWLPRFIYPKDLITWMLSKEKPFIPEKSEIEKKLPVITPAFVLDAQEYINNTEESAVVTWLGHASALVTISGINILADPVFSKRASSFPNTIGPIRHVPPPCTAEALPVVHAVLISHSHHDHFDPEAVKVISKKSPDAVWFVPLGFDAHLMQYDIKNIVCMGWGEIKTHTYTLESGKKRRIKVTSVPAQHWGCRTGIDIFRELWCGWIATVSDAKDRSISKTMYFAGDTGMCRKEFLKIGMWFNIDLALIPIGCYEPSWFIYPQHISPKEALILHQIIKAKKSVAIHWGTYDMGTTEDFLQPRDDLIRDREALGIDSSEFITVCPGELIPF</sequence>
<organism evidence="3 4">
    <name type="scientific">Nematocida ausubeli (strain ATCC PRA-371 / ERTm2)</name>
    <name type="common">Nematode killer fungus</name>
    <dbReference type="NCBI Taxonomy" id="1913371"/>
    <lineage>
        <taxon>Eukaryota</taxon>
        <taxon>Fungi</taxon>
        <taxon>Fungi incertae sedis</taxon>
        <taxon>Microsporidia</taxon>
        <taxon>Nematocida</taxon>
    </lineage>
</organism>
<protein>
    <recommendedName>
        <fullName evidence="2">Metallo-beta-lactamase domain-containing protein</fullName>
    </recommendedName>
</protein>
<keyword evidence="1" id="KW-0732">Signal</keyword>
<evidence type="ECO:0000313" key="3">
    <source>
        <dbReference type="EMBL" id="KFG26267.1"/>
    </source>
</evidence>
<feature type="signal peptide" evidence="1">
    <location>
        <begin position="1"/>
        <end position="20"/>
    </location>
</feature>
<dbReference type="GeneID" id="77676359"/>
<dbReference type="InterPro" id="IPR036866">
    <property type="entry name" value="RibonucZ/Hydroxyglut_hydro"/>
</dbReference>
<evidence type="ECO:0000256" key="1">
    <source>
        <dbReference type="SAM" id="SignalP"/>
    </source>
</evidence>
<proteinExistence type="predicted"/>
<dbReference type="EMBL" id="AKIJ01000003">
    <property type="protein sequence ID" value="KFG26267.1"/>
    <property type="molecule type" value="Genomic_DNA"/>
</dbReference>
<comment type="caution">
    <text evidence="3">The sequence shown here is derived from an EMBL/GenBank/DDBJ whole genome shotgun (WGS) entry which is preliminary data.</text>
</comment>
<keyword evidence="4" id="KW-1185">Reference proteome</keyword>
<dbReference type="SUPFAM" id="SSF56281">
    <property type="entry name" value="Metallo-hydrolase/oxidoreductase"/>
    <property type="match status" value="1"/>
</dbReference>
<name>A0A086J299_NEMA1</name>
<dbReference type="PANTHER" id="PTHR15032:SF4">
    <property type="entry name" value="N-ACYL-PHOSPHATIDYLETHANOLAMINE-HYDROLYZING PHOSPHOLIPASE D"/>
    <property type="match status" value="1"/>
</dbReference>
<dbReference type="Proteomes" id="UP000054524">
    <property type="component" value="Unassembled WGS sequence"/>
</dbReference>
<dbReference type="Pfam" id="PF12706">
    <property type="entry name" value="Lactamase_B_2"/>
    <property type="match status" value="1"/>
</dbReference>
<gene>
    <name evidence="3" type="ORF">NESG_01386</name>
</gene>
<dbReference type="Gene3D" id="3.60.15.10">
    <property type="entry name" value="Ribonuclease Z/Hydroxyacylglutathione hydrolase-like"/>
    <property type="match status" value="1"/>
</dbReference>
<dbReference type="RefSeq" id="XP_052904822.1">
    <property type="nucleotide sequence ID" value="XM_053049017.1"/>
</dbReference>
<feature type="chain" id="PRO_5001807886" description="Metallo-beta-lactamase domain-containing protein" evidence="1">
    <location>
        <begin position="21"/>
        <end position="498"/>
    </location>
</feature>
<reference evidence="3 4" key="1">
    <citation type="journal article" date="2014" name="Genome Announc.">
        <title>Genome Sequence of the Microsporidian Species Nematocida sp1 Strain ERTm6 (ATCC PRA-372).</title>
        <authorList>
            <person name="Bakowski M.A."/>
            <person name="Priest M."/>
            <person name="Young S."/>
            <person name="Cuomo C.A."/>
            <person name="Troemel E.R."/>
        </authorList>
    </citation>
    <scope>NUCLEOTIDE SEQUENCE [LARGE SCALE GENOMIC DNA]</scope>
    <source>
        <strain evidence="3 4">ERTm6</strain>
    </source>
</reference>